<sequence>MRRFKNWRASSWRIPLGCSFPVVRTPKLDMVFLKRSIPANPKKRPATPSENIQPPVAAASVATLGPDRHRNATISAAAVAAATTGSVGGIVGNAKGKAVRGTEGDDEEQDVSVMVSLLAEAGCTLRVSGDTPPSLPADSHKFRRHIDTRLSSAEDPSIVPRFLSGFSSYIQSPQNFRRVLIPANNDSGSSRGESLARVLLLVAPIQSQMLNLLLEKLPEHFNADAACAGRSLKDDIARLIVNQLRWLDFLVDSGSFAEKLMEVLSISPPGLKKELIGSLPEIIGDKCHSTVVGALEKLLLEDSEVIVPVLDSFTALNLDEQLQEQVVTIALSRIRTVDGEHMPHLLRFLLLSTTPANAGRIISQIRDQLKFVGVMDPYSVINKKLKGKISAQSTEASILDALRSSLRFKNILCEAVLKVLKSIDQPRDHKVIDLWFLMLIYKNGGSLQKDAQKILKKKIVDGCFCEALFDQCIAGNQEFVKDYFPSFVSLSEYLLTCKEKQARNFGIHLYTLLFVEFKDTYSRQEVLGALVTHIGSGIAHEVSSALETLILLTMRYTEDLIPISSHISGILDYMECFQEDNLHKVYEVFSRLALAARSRADTIRSSIANEVLMIIRKQVSNADMMYRKMGVIGALKVVSTLGDVNAPLSFLSSQKSNSDDALELLQMSLDSCKLVPLTLILFYDELVALLEDSVLKPEIIEWIGKHASEFEPMFLSDLEGGQLPLSAPCDGIEGELWINLDGDASPIVLKILPLLSSSLQQQSDSLQILPSQFFLLSVVERLSNQGSLGGIDALLGCPLHLPSPKYFSGVHWKKLTEKQKKIVCFSLFYAVNWIRELLNAFSSQVVEKIENVTPNTKEDTVKKLLKRLRSLVVMESILDAVLKACPLSLPEVCYSRDHFGPIFRGKKSSERVLSEDILAKKKKKQKTDPSASGNSYPYGKLRQPTIIDALKKAVPASQEGSDEGSPRFLSHEKTPQRAEHCTIDVDEIEVVDISAEPKILEAQRSKFRPLNVDSLSLVSFSECRDACCADPAAELPLYLYLLRDFHRKLNDFSSPSPSKQCSTAYLDNALAGICRMTCCEFLCKIKPVFGSLRKHLGSAVSILGDGYEGCHDHWKSQSRSAGNPDLSNLIVSETSIASSVFREVLRCYSKILSLDELYHQENLGILKDLLEAFQSTEVPCNFFLGLQQLPTPGSIDYMYCAFLSSFSLASEVVFTLQSLVNSKAALIKSQEKRGKNVHMECSQNILDTLRNKLSTSAHKLLLYDCSSQDGETEWKRNVRLGEVIQKILQIYLTNTESSSDLLNELACSILPQVPSCKTSNTQDATHGFPTLCPPMFLTWYRHEENINVLSKLVKEAKLKHGATTEVAGKILVKIQQSVHVVVSLVNLCKAHDKVAMHAMAVKYGGKYVDLFLKAFDFLQAQFQSHNELIIQMFKEFQKATRVIQALCSEAKGSKRTMVTSKVPATKRSMEKFLFHVKALLHNNSSSGCTFWMGNLKHKNLYGQVVSSQLYSNGEDPNRDELGESVGDCEEQDAEN</sequence>
<feature type="region of interest" description="Disordered" evidence="6">
    <location>
        <begin position="919"/>
        <end position="940"/>
    </location>
</feature>
<dbReference type="PANTHER" id="PTHR32086:SF0">
    <property type="entry name" value="FANCONI ANEMIA GROUP D2 PROTEIN"/>
    <property type="match status" value="1"/>
</dbReference>
<gene>
    <name evidence="7" type="ORF">M5K25_014763</name>
</gene>
<evidence type="ECO:0000256" key="5">
    <source>
        <dbReference type="ARBA" id="ARBA00093456"/>
    </source>
</evidence>
<evidence type="ECO:0000313" key="7">
    <source>
        <dbReference type="EMBL" id="KAL0914419.1"/>
    </source>
</evidence>
<evidence type="ECO:0000256" key="2">
    <source>
        <dbReference type="ARBA" id="ARBA00022499"/>
    </source>
</evidence>
<evidence type="ECO:0000256" key="6">
    <source>
        <dbReference type="SAM" id="MobiDB-lite"/>
    </source>
</evidence>
<reference evidence="7 8" key="1">
    <citation type="journal article" date="2024" name="Plant Biotechnol. J.">
        <title>Dendrobium thyrsiflorum genome and its molecular insights into genes involved in important horticultural traits.</title>
        <authorList>
            <person name="Chen B."/>
            <person name="Wang J.Y."/>
            <person name="Zheng P.J."/>
            <person name="Li K.L."/>
            <person name="Liang Y.M."/>
            <person name="Chen X.F."/>
            <person name="Zhang C."/>
            <person name="Zhao X."/>
            <person name="He X."/>
            <person name="Zhang G.Q."/>
            <person name="Liu Z.J."/>
            <person name="Xu Q."/>
        </authorList>
    </citation>
    <scope>NUCLEOTIDE SEQUENCE [LARGE SCALE GENOMIC DNA]</scope>
    <source>
        <strain evidence="7">GZMU011</strain>
    </source>
</reference>
<accession>A0ABD0UNK3</accession>
<keyword evidence="3" id="KW-0832">Ubl conjugation</keyword>
<dbReference type="GO" id="GO:0005634">
    <property type="term" value="C:nucleus"/>
    <property type="evidence" value="ECO:0007669"/>
    <property type="project" value="UniProtKB-SubCell"/>
</dbReference>
<proteinExistence type="inferred from homology"/>
<dbReference type="EMBL" id="JANQDX010000012">
    <property type="protein sequence ID" value="KAL0914419.1"/>
    <property type="molecule type" value="Genomic_DNA"/>
</dbReference>
<organism evidence="7 8">
    <name type="scientific">Dendrobium thyrsiflorum</name>
    <name type="common">Pinecone-like raceme dendrobium</name>
    <name type="synonym">Orchid</name>
    <dbReference type="NCBI Taxonomy" id="117978"/>
    <lineage>
        <taxon>Eukaryota</taxon>
        <taxon>Viridiplantae</taxon>
        <taxon>Streptophyta</taxon>
        <taxon>Embryophyta</taxon>
        <taxon>Tracheophyta</taxon>
        <taxon>Spermatophyta</taxon>
        <taxon>Magnoliopsida</taxon>
        <taxon>Liliopsida</taxon>
        <taxon>Asparagales</taxon>
        <taxon>Orchidaceae</taxon>
        <taxon>Epidendroideae</taxon>
        <taxon>Malaxideae</taxon>
        <taxon>Dendrobiinae</taxon>
        <taxon>Dendrobium</taxon>
    </lineage>
</organism>
<evidence type="ECO:0000313" key="8">
    <source>
        <dbReference type="Proteomes" id="UP001552299"/>
    </source>
</evidence>
<dbReference type="InterPro" id="IPR029448">
    <property type="entry name" value="FANCD2"/>
</dbReference>
<name>A0ABD0UNK3_DENTH</name>
<comment type="caution">
    <text evidence="7">The sequence shown here is derived from an EMBL/GenBank/DDBJ whole genome shotgun (WGS) entry which is preliminary data.</text>
</comment>
<keyword evidence="2" id="KW-1017">Isopeptide bond</keyword>
<evidence type="ECO:0000256" key="4">
    <source>
        <dbReference type="ARBA" id="ARBA00023242"/>
    </source>
</evidence>
<evidence type="ECO:0000256" key="3">
    <source>
        <dbReference type="ARBA" id="ARBA00022843"/>
    </source>
</evidence>
<feature type="compositionally biased region" description="Acidic residues" evidence="6">
    <location>
        <begin position="1526"/>
        <end position="1535"/>
    </location>
</feature>
<feature type="region of interest" description="Disordered" evidence="6">
    <location>
        <begin position="953"/>
        <end position="974"/>
    </location>
</feature>
<dbReference type="PANTHER" id="PTHR32086">
    <property type="entry name" value="FANCONI ANEMIA GROUP D2 PROTEIN"/>
    <property type="match status" value="1"/>
</dbReference>
<dbReference type="Proteomes" id="UP001552299">
    <property type="component" value="Unassembled WGS sequence"/>
</dbReference>
<protein>
    <recommendedName>
        <fullName evidence="9">Fanconi anemia group D2 protein</fullName>
    </recommendedName>
</protein>
<evidence type="ECO:0008006" key="9">
    <source>
        <dbReference type="Google" id="ProtNLM"/>
    </source>
</evidence>
<comment type="subcellular location">
    <subcellularLocation>
        <location evidence="1">Nucleus</location>
    </subcellularLocation>
</comment>
<comment type="similarity">
    <text evidence="5">Belongs to the Fanconi anemia protein FANCD2 family.</text>
</comment>
<keyword evidence="4" id="KW-0539">Nucleus</keyword>
<dbReference type="Pfam" id="PF14631">
    <property type="entry name" value="FancD2"/>
    <property type="match status" value="2"/>
</dbReference>
<keyword evidence="8" id="KW-1185">Reference proteome</keyword>
<feature type="region of interest" description="Disordered" evidence="6">
    <location>
        <begin position="1511"/>
        <end position="1535"/>
    </location>
</feature>
<evidence type="ECO:0000256" key="1">
    <source>
        <dbReference type="ARBA" id="ARBA00004123"/>
    </source>
</evidence>